<evidence type="ECO:0000313" key="2">
    <source>
        <dbReference type="EMBL" id="KNZ51461.1"/>
    </source>
</evidence>
<dbReference type="VEuPathDB" id="FungiDB:VP01_3945g2"/>
<comment type="caution">
    <text evidence="2">The sequence shown here is derived from an EMBL/GenBank/DDBJ whole genome shotgun (WGS) entry which is preliminary data.</text>
</comment>
<dbReference type="Proteomes" id="UP000037035">
    <property type="component" value="Unassembled WGS sequence"/>
</dbReference>
<evidence type="ECO:0000256" key="1">
    <source>
        <dbReference type="SAM" id="MobiDB-lite"/>
    </source>
</evidence>
<proteinExistence type="predicted"/>
<dbReference type="AlphaFoldDB" id="A0A0L6USE8"/>
<name>A0A0L6USE8_9BASI</name>
<evidence type="ECO:0000313" key="3">
    <source>
        <dbReference type="Proteomes" id="UP000037035"/>
    </source>
</evidence>
<protein>
    <submittedName>
        <fullName evidence="2">Uncharacterized protein</fullName>
    </submittedName>
</protein>
<reference evidence="2 3" key="1">
    <citation type="submission" date="2015-08" db="EMBL/GenBank/DDBJ databases">
        <title>Next Generation Sequencing and Analysis of the Genome of Puccinia sorghi L Schw, the Causal Agent of Maize Common Rust.</title>
        <authorList>
            <person name="Rochi L."/>
            <person name="Burguener G."/>
            <person name="Darino M."/>
            <person name="Turjanski A."/>
            <person name="Kreff E."/>
            <person name="Dieguez M.J."/>
            <person name="Sacco F."/>
        </authorList>
    </citation>
    <scope>NUCLEOTIDE SEQUENCE [LARGE SCALE GENOMIC DNA]</scope>
    <source>
        <strain evidence="2 3">RO10H11247</strain>
    </source>
</reference>
<feature type="region of interest" description="Disordered" evidence="1">
    <location>
        <begin position="21"/>
        <end position="65"/>
    </location>
</feature>
<organism evidence="2 3">
    <name type="scientific">Puccinia sorghi</name>
    <dbReference type="NCBI Taxonomy" id="27349"/>
    <lineage>
        <taxon>Eukaryota</taxon>
        <taxon>Fungi</taxon>
        <taxon>Dikarya</taxon>
        <taxon>Basidiomycota</taxon>
        <taxon>Pucciniomycotina</taxon>
        <taxon>Pucciniomycetes</taxon>
        <taxon>Pucciniales</taxon>
        <taxon>Pucciniaceae</taxon>
        <taxon>Puccinia</taxon>
    </lineage>
</organism>
<dbReference type="OrthoDB" id="418757at2759"/>
<keyword evidence="3" id="KW-1185">Reference proteome</keyword>
<gene>
    <name evidence="2" type="ORF">VP01_3945g2</name>
</gene>
<accession>A0A0L6USE8</accession>
<dbReference type="EMBL" id="LAVV01008996">
    <property type="protein sequence ID" value="KNZ51461.1"/>
    <property type="molecule type" value="Genomic_DNA"/>
</dbReference>
<sequence length="65" mass="7123">MAAVTGQIIYSERLIRKSLDTTTTPAIKQESALSAKAKTSNQQKPWPQCSPGWHNPACTGHTQEQ</sequence>